<dbReference type="Proteomes" id="UP000070578">
    <property type="component" value="Unassembled WGS sequence"/>
</dbReference>
<dbReference type="AlphaFoldDB" id="A0A139BVA1"/>
<evidence type="ECO:0008006" key="4">
    <source>
        <dbReference type="Google" id="ProtNLM"/>
    </source>
</evidence>
<comment type="caution">
    <text evidence="2">The sequence shown here is derived from an EMBL/GenBank/DDBJ whole genome shotgun (WGS) entry which is preliminary data.</text>
</comment>
<organism evidence="2 3">
    <name type="scientific">Candidatus Gallionella acididurans</name>
    <dbReference type="NCBI Taxonomy" id="1796491"/>
    <lineage>
        <taxon>Bacteria</taxon>
        <taxon>Pseudomonadati</taxon>
        <taxon>Pseudomonadota</taxon>
        <taxon>Betaproteobacteria</taxon>
        <taxon>Nitrosomonadales</taxon>
        <taxon>Gallionellaceae</taxon>
        <taxon>Gallionella</taxon>
    </lineage>
</organism>
<proteinExistence type="predicted"/>
<keyword evidence="1" id="KW-0732">Signal</keyword>
<feature type="signal peptide" evidence="1">
    <location>
        <begin position="1"/>
        <end position="25"/>
    </location>
</feature>
<sequence length="243" mass="25594">MKKNLSTLCILGPCILGCFAQSALAANNINLANFTGPAAQSNFRILSEDLGSALSYKSVTPAAPLGITGIDMGLEATSTKMRNLDTATNSSLNDLIIPKLYISKGLPLNIDVGAFYSAVPTTNIKLYGGELRYAILEGSATQPAIGIRGALTKLSGVNQLDLNTKSLDVSISKGFAMFTPYAGVGSVWVNSNPNGTTGLANESFRQNKVFVGGNLNLGFTNLALEYDKTGYAPSYSAKLGFRF</sequence>
<evidence type="ECO:0000313" key="3">
    <source>
        <dbReference type="Proteomes" id="UP000070578"/>
    </source>
</evidence>
<name>A0A139BVA1_9PROT</name>
<protein>
    <recommendedName>
        <fullName evidence="4">Outer membrane protein beta-barrel domain-containing protein</fullName>
    </recommendedName>
</protein>
<dbReference type="EMBL" id="LSLI01000015">
    <property type="protein sequence ID" value="KXS32914.1"/>
    <property type="molecule type" value="Genomic_DNA"/>
</dbReference>
<accession>A0A139BVA1</accession>
<reference evidence="2 3" key="2">
    <citation type="submission" date="2016-03" db="EMBL/GenBank/DDBJ databases">
        <title>New uncultured bacterium of the family Gallionellaceae from acid mine drainage: description and reconstruction of genome based on metagenomic analysis of microbial community.</title>
        <authorList>
            <person name="Kadnikov V."/>
            <person name="Ivasenko D."/>
            <person name="Beletsky A."/>
            <person name="Mardanov A."/>
            <person name="Danilova E."/>
            <person name="Pimenov N."/>
            <person name="Karnachuk O."/>
            <person name="Ravin N."/>
        </authorList>
    </citation>
    <scope>NUCLEOTIDE SEQUENCE [LARGE SCALE GENOMIC DNA]</scope>
    <source>
        <strain evidence="2">ShG14-8</strain>
    </source>
</reference>
<feature type="chain" id="PRO_5007483984" description="Outer membrane protein beta-barrel domain-containing protein" evidence="1">
    <location>
        <begin position="26"/>
        <end position="243"/>
    </location>
</feature>
<reference evidence="2 3" key="1">
    <citation type="submission" date="2016-02" db="EMBL/GenBank/DDBJ databases">
        <authorList>
            <person name="Wen L."/>
            <person name="He K."/>
            <person name="Yang H."/>
        </authorList>
    </citation>
    <scope>NUCLEOTIDE SEQUENCE [LARGE SCALE GENOMIC DNA]</scope>
    <source>
        <strain evidence="2">ShG14-8</strain>
    </source>
</reference>
<evidence type="ECO:0000256" key="1">
    <source>
        <dbReference type="SAM" id="SignalP"/>
    </source>
</evidence>
<gene>
    <name evidence="2" type="ORF">AWT59_0923</name>
</gene>
<evidence type="ECO:0000313" key="2">
    <source>
        <dbReference type="EMBL" id="KXS32914.1"/>
    </source>
</evidence>